<dbReference type="EMBL" id="JADWYS010000001">
    <property type="protein sequence ID" value="MBG9386872.1"/>
    <property type="molecule type" value="Genomic_DNA"/>
</dbReference>
<dbReference type="Pfam" id="PF00353">
    <property type="entry name" value="HemolysinCabind"/>
    <property type="match status" value="1"/>
</dbReference>
<dbReference type="PANTHER" id="PTHR38340:SF1">
    <property type="entry name" value="S-LAYER PROTEIN"/>
    <property type="match status" value="1"/>
</dbReference>
<evidence type="ECO:0000313" key="4">
    <source>
        <dbReference type="Proteomes" id="UP000651050"/>
    </source>
</evidence>
<dbReference type="GO" id="GO:0005509">
    <property type="term" value="F:calcium ion binding"/>
    <property type="evidence" value="ECO:0007669"/>
    <property type="project" value="InterPro"/>
</dbReference>
<keyword evidence="4" id="KW-1185">Reference proteome</keyword>
<dbReference type="AlphaFoldDB" id="A0A931H1K8"/>
<comment type="subcellular location">
    <subcellularLocation>
        <location evidence="1">Secreted</location>
    </subcellularLocation>
</comment>
<evidence type="ECO:0000313" key="3">
    <source>
        <dbReference type="EMBL" id="MBG9386872.1"/>
    </source>
</evidence>
<accession>A0A931H1K8</accession>
<evidence type="ECO:0008006" key="5">
    <source>
        <dbReference type="Google" id="ProtNLM"/>
    </source>
</evidence>
<dbReference type="PANTHER" id="PTHR38340">
    <property type="entry name" value="S-LAYER PROTEIN"/>
    <property type="match status" value="1"/>
</dbReference>
<dbReference type="Gene3D" id="2.150.10.10">
    <property type="entry name" value="Serralysin-like metalloprotease, C-terminal"/>
    <property type="match status" value="1"/>
</dbReference>
<dbReference type="InterPro" id="IPR001343">
    <property type="entry name" value="Hemolysn_Ca-bd"/>
</dbReference>
<protein>
    <recommendedName>
        <fullName evidence="5">Calcium-binding protein</fullName>
    </recommendedName>
</protein>
<dbReference type="SUPFAM" id="SSF51120">
    <property type="entry name" value="beta-Roll"/>
    <property type="match status" value="1"/>
</dbReference>
<dbReference type="Proteomes" id="UP000651050">
    <property type="component" value="Unassembled WGS sequence"/>
</dbReference>
<keyword evidence="2" id="KW-0964">Secreted</keyword>
<dbReference type="InterPro" id="IPR050557">
    <property type="entry name" value="RTX_toxin/Mannuronan_C5-epim"/>
</dbReference>
<name>A0A931H1K8_9BURK</name>
<proteinExistence type="predicted"/>
<dbReference type="InterPro" id="IPR011049">
    <property type="entry name" value="Serralysin-like_metalloprot_C"/>
</dbReference>
<dbReference type="GO" id="GO:0005576">
    <property type="term" value="C:extracellular region"/>
    <property type="evidence" value="ECO:0007669"/>
    <property type="project" value="UniProtKB-SubCell"/>
</dbReference>
<gene>
    <name evidence="3" type="ORF">I5803_02445</name>
</gene>
<evidence type="ECO:0000256" key="2">
    <source>
        <dbReference type="ARBA" id="ARBA00022525"/>
    </source>
</evidence>
<evidence type="ECO:0000256" key="1">
    <source>
        <dbReference type="ARBA" id="ARBA00004613"/>
    </source>
</evidence>
<reference evidence="3" key="1">
    <citation type="submission" date="2020-11" db="EMBL/GenBank/DDBJ databases">
        <title>Bacterial whole genome sequence for Caenimonas sp. DR4.4.</title>
        <authorList>
            <person name="Le V."/>
            <person name="Ko S.-R."/>
            <person name="Ahn C.-Y."/>
            <person name="Oh H.-M."/>
        </authorList>
    </citation>
    <scope>NUCLEOTIDE SEQUENCE</scope>
    <source>
        <strain evidence="3">DR4.4</strain>
    </source>
</reference>
<comment type="caution">
    <text evidence="3">The sequence shown here is derived from an EMBL/GenBank/DDBJ whole genome shotgun (WGS) entry which is preliminary data.</text>
</comment>
<dbReference type="RefSeq" id="WP_196984831.1">
    <property type="nucleotide sequence ID" value="NZ_JADWYS010000001.1"/>
</dbReference>
<sequence>MTLVTSHGQRISDADIAYYFSRHPSDAQVANDAAGFGLTADQLAYALSLGRGASISASMVRGWVATPGSGYTWAADGTLAHSTTTELTQRLSGTLDLTGLAGPQTLKLDAGYAAAQVKGLLTGGTIESDAAATGNMTVTLADATHGNDQLTLKLAAPGSADFKTIDAPGVETLDLVSTTTSATPASVTNTLTLSTTAHTTLNITGNAALDLSPGWQIALMSVKTVAAATFDAGLHVYLYGNTNDLAIGVGGGNDIIVAGFGNDTIAAGAGDDIIFAGRASDVVDAGPGNDWIRGGPAKDVMTGGAGVDTYAYVYAYESSDSTGVDIVTDFTGGPGGDLLDFTALTHGAATFMGNVSGAAAVDAALHAGAIRAVFDTSTSLLHVDLDANGMLDATNDIAIQLTGVSSSLTAANFIF</sequence>
<organism evidence="3 4">
    <name type="scientific">Caenimonas aquaedulcis</name>
    <dbReference type="NCBI Taxonomy" id="2793270"/>
    <lineage>
        <taxon>Bacteria</taxon>
        <taxon>Pseudomonadati</taxon>
        <taxon>Pseudomonadota</taxon>
        <taxon>Betaproteobacteria</taxon>
        <taxon>Burkholderiales</taxon>
        <taxon>Comamonadaceae</taxon>
        <taxon>Caenimonas</taxon>
    </lineage>
</organism>
<dbReference type="PRINTS" id="PR00313">
    <property type="entry name" value="CABNDNGRPT"/>
</dbReference>